<dbReference type="AlphaFoldDB" id="A0A1B6HCU4"/>
<dbReference type="EMBL" id="GECU01035203">
    <property type="protein sequence ID" value="JAS72503.1"/>
    <property type="molecule type" value="Transcribed_RNA"/>
</dbReference>
<feature type="non-terminal residue" evidence="1">
    <location>
        <position position="1"/>
    </location>
</feature>
<accession>A0A1B6HCU4</accession>
<protein>
    <submittedName>
        <fullName evidence="1">Uncharacterized protein</fullName>
    </submittedName>
</protein>
<reference evidence="1" key="1">
    <citation type="submission" date="2015-11" db="EMBL/GenBank/DDBJ databases">
        <title>De novo transcriptome assembly of four potential Pierce s Disease insect vectors from Arizona vineyards.</title>
        <authorList>
            <person name="Tassone E.E."/>
        </authorList>
    </citation>
    <scope>NUCLEOTIDE SEQUENCE</scope>
</reference>
<organism evidence="1">
    <name type="scientific">Homalodisca liturata</name>
    <dbReference type="NCBI Taxonomy" id="320908"/>
    <lineage>
        <taxon>Eukaryota</taxon>
        <taxon>Metazoa</taxon>
        <taxon>Ecdysozoa</taxon>
        <taxon>Arthropoda</taxon>
        <taxon>Hexapoda</taxon>
        <taxon>Insecta</taxon>
        <taxon>Pterygota</taxon>
        <taxon>Neoptera</taxon>
        <taxon>Paraneoptera</taxon>
        <taxon>Hemiptera</taxon>
        <taxon>Auchenorrhyncha</taxon>
        <taxon>Membracoidea</taxon>
        <taxon>Cicadellidae</taxon>
        <taxon>Cicadellinae</taxon>
        <taxon>Proconiini</taxon>
        <taxon>Homalodisca</taxon>
    </lineage>
</organism>
<gene>
    <name evidence="1" type="ORF">g.9224</name>
</gene>
<proteinExistence type="predicted"/>
<sequence length="184" mass="20668">IIETTFYCGDPQHFWVNAGGVNFDLRLSLRLKSTLSISTSRRCFLEFFWRWCDITKFLVAPSPSRPSVSSPPPVFHEDILHLIIMRTSMSTPLYRRTAPPPALGYGDIVEIFAIISTAMASPPRGFRPASVALLGICIQRSLTVTNIVIIPQAVVHLQRLYFARTEEIQETTSTTCSNFYCPPS</sequence>
<name>A0A1B6HCU4_9HEMI</name>
<evidence type="ECO:0000313" key="1">
    <source>
        <dbReference type="EMBL" id="JAS72503.1"/>
    </source>
</evidence>